<organism evidence="6 7">
    <name type="scientific">Falsiporphyromonas endometrii</name>
    <dbReference type="NCBI Taxonomy" id="1387297"/>
    <lineage>
        <taxon>Bacteria</taxon>
        <taxon>Pseudomonadati</taxon>
        <taxon>Bacteroidota</taxon>
        <taxon>Bacteroidia</taxon>
        <taxon>Bacteroidales</taxon>
        <taxon>Porphyromonadaceae</taxon>
        <taxon>Falsiporphyromonas</taxon>
    </lineage>
</organism>
<gene>
    <name evidence="6" type="ORF">ACFO3G_00885</name>
</gene>
<dbReference type="InterPro" id="IPR036942">
    <property type="entry name" value="Beta-barrel_TonB_sf"/>
</dbReference>
<evidence type="ECO:0000256" key="3">
    <source>
        <dbReference type="ARBA" id="ARBA00023237"/>
    </source>
</evidence>
<comment type="subcellular location">
    <subcellularLocation>
        <location evidence="1">Cell outer membrane</location>
    </subcellularLocation>
</comment>
<keyword evidence="6" id="KW-0675">Receptor</keyword>
<evidence type="ECO:0000256" key="2">
    <source>
        <dbReference type="ARBA" id="ARBA00023136"/>
    </source>
</evidence>
<comment type="caution">
    <text evidence="6">The sequence shown here is derived from an EMBL/GenBank/DDBJ whole genome shotgun (WGS) entry which is preliminary data.</text>
</comment>
<reference evidence="7" key="1">
    <citation type="journal article" date="2019" name="Int. J. Syst. Evol. Microbiol.">
        <title>The Global Catalogue of Microorganisms (GCM) 10K type strain sequencing project: providing services to taxonomists for standard genome sequencing and annotation.</title>
        <authorList>
            <consortium name="The Broad Institute Genomics Platform"/>
            <consortium name="The Broad Institute Genome Sequencing Center for Infectious Disease"/>
            <person name="Wu L."/>
            <person name="Ma J."/>
        </authorList>
    </citation>
    <scope>NUCLEOTIDE SEQUENCE [LARGE SCALE GENOMIC DNA]</scope>
    <source>
        <strain evidence="7">CGMCC 4.7357</strain>
    </source>
</reference>
<accession>A0ABV9K5D8</accession>
<proteinExistence type="predicted"/>
<dbReference type="Gene3D" id="2.60.40.1120">
    <property type="entry name" value="Carboxypeptidase-like, regulatory domain"/>
    <property type="match status" value="1"/>
</dbReference>
<evidence type="ECO:0000256" key="4">
    <source>
        <dbReference type="SAM" id="SignalP"/>
    </source>
</evidence>
<evidence type="ECO:0000313" key="7">
    <source>
        <dbReference type="Proteomes" id="UP001596020"/>
    </source>
</evidence>
<sequence length="942" mass="106036">MKHVRIAFVLLIAFCVLPCTVSRLIAQNLSSYNVTATVVDENGIPVIGANAQLIQGKTKQGAATDAKGHFRIQRVKAGTYKLELSFIGYLTSVQDLKVEGKNKTINLGKITLKENVRQLEGVTVKAAAADMKVKGDTLEFSAANFGMQEGDVLEDLIKKIPGATVSESGKITINGKEISKIMIDGQEFFSGDPKMAGKHLPTNMIDKLQVLDRLSDMARMSGFDDGEEETVINIQVKKDMRQGIFGNAYGGLGRGIKNDNNRYETNAIVNQFKGKSQYTIVGGGNNTNNLGFSDLGVDMSQGRFAGVGGRGRGSRGSDVAGAIPNTNPRAGVTKSWIVGANAATNLNDIWDMNGNGRYGYSDQYVETTNAIINFLPNGEMTRQDNLSYDQVYSHNAGTDMRFVWTPDKLTEIIYSPSLRFGKKNRTFSETFENINLKDESMINKGDYGMYETSKNWTTDHRIDFSRHLNTDGRTLSLSAKFDYNSNDADMIYHRNINEDSYLSKQESDFSRLGTRLWASWVEPLGGRFFMQALVNTRYRRQTNNRKNYSEVAKNEWIENDEGGKYTNDFYSFNMGANVKYLLKNMDVTLGFTVDPAMLKSKRYIGDSADYEHQDTTIHSVNFAPTFAFRYRPNKQTSLRIQYRGRSQQPNIDQLMPLPDKTNPLLEVLGNPNLKPSFSHDVFARYQTYFEKYRSSLQAMVFGNITKDAIVSDALYDINTGKRTIKYRNASGNAFIHANASFTMPLFGHNLSMRLASGGAYMRIPGYINGEKNISNTVNMSNRLSFVYQNDWLYTSITETYDLDHFQNSTSDSETANIRHYRTDHEITFNLPWGISIGSTLSWKTTNGYKPGFGNKAWNWDMFASYSFLKNKAATLRFKVYDILNSGISNNNTSTPLTVTHQRTNTVVRYGILHFIFRFNSFSKGAGRGDMREVGNRRWFRGH</sequence>
<name>A0ABV9K5D8_9PORP</name>
<protein>
    <submittedName>
        <fullName evidence="6">TonB-dependent receptor</fullName>
    </submittedName>
</protein>
<dbReference type="Pfam" id="PF13715">
    <property type="entry name" value="CarbopepD_reg_2"/>
    <property type="match status" value="1"/>
</dbReference>
<dbReference type="InterPro" id="IPR008969">
    <property type="entry name" value="CarboxyPept-like_regulatory"/>
</dbReference>
<feature type="signal peptide" evidence="4">
    <location>
        <begin position="1"/>
        <end position="26"/>
    </location>
</feature>
<dbReference type="Gene3D" id="2.40.170.20">
    <property type="entry name" value="TonB-dependent receptor, beta-barrel domain"/>
    <property type="match status" value="1"/>
</dbReference>
<keyword evidence="4" id="KW-0732">Signal</keyword>
<dbReference type="SUPFAM" id="SSF49464">
    <property type="entry name" value="Carboxypeptidase regulatory domain-like"/>
    <property type="match status" value="1"/>
</dbReference>
<dbReference type="Proteomes" id="UP001596020">
    <property type="component" value="Unassembled WGS sequence"/>
</dbReference>
<dbReference type="SUPFAM" id="SSF56935">
    <property type="entry name" value="Porins"/>
    <property type="match status" value="1"/>
</dbReference>
<keyword evidence="7" id="KW-1185">Reference proteome</keyword>
<evidence type="ECO:0000259" key="5">
    <source>
        <dbReference type="Pfam" id="PF14905"/>
    </source>
</evidence>
<dbReference type="InterPro" id="IPR041700">
    <property type="entry name" value="OMP_b-brl_3"/>
</dbReference>
<dbReference type="Pfam" id="PF14905">
    <property type="entry name" value="OMP_b-brl_3"/>
    <property type="match status" value="1"/>
</dbReference>
<feature type="chain" id="PRO_5047106994" evidence="4">
    <location>
        <begin position="27"/>
        <end position="942"/>
    </location>
</feature>
<keyword evidence="2" id="KW-0472">Membrane</keyword>
<dbReference type="EMBL" id="JBHSGO010000011">
    <property type="protein sequence ID" value="MFC4665188.1"/>
    <property type="molecule type" value="Genomic_DNA"/>
</dbReference>
<dbReference type="RefSeq" id="WP_380077101.1">
    <property type="nucleotide sequence ID" value="NZ_JBHSGO010000011.1"/>
</dbReference>
<evidence type="ECO:0000313" key="6">
    <source>
        <dbReference type="EMBL" id="MFC4665188.1"/>
    </source>
</evidence>
<evidence type="ECO:0000256" key="1">
    <source>
        <dbReference type="ARBA" id="ARBA00004442"/>
    </source>
</evidence>
<feature type="domain" description="Outer membrane protein beta-barrel" evidence="5">
    <location>
        <begin position="468"/>
        <end position="902"/>
    </location>
</feature>
<keyword evidence="3" id="KW-0998">Cell outer membrane</keyword>